<dbReference type="RefSeq" id="WP_216704589.1">
    <property type="nucleotide sequence ID" value="NZ_CP076668.1"/>
</dbReference>
<sequence>MDKSINQPHTPTLFIRHKAHLHAIRLQDKTWFCARDLGHLMGIFLDEYRTRKLAPDQRKTLWLKRYEDTQETLMVSESGAYALLIYHHAPHNGPLREWLEHHVVPTLRDMDQAPTSQRPTLSLMHWPGVSMSLLNWQSEPWIRLRDMPEILLEQSRQGVGKATPWWRRLLA</sequence>
<name>A0ABX8HS26_9PSED</name>
<feature type="domain" description="Bro-N" evidence="1">
    <location>
        <begin position="3"/>
        <end position="111"/>
    </location>
</feature>
<dbReference type="PANTHER" id="PTHR36180">
    <property type="entry name" value="DNA-BINDING PROTEIN-RELATED-RELATED"/>
    <property type="match status" value="1"/>
</dbReference>
<evidence type="ECO:0000313" key="2">
    <source>
        <dbReference type="EMBL" id="QWU83391.1"/>
    </source>
</evidence>
<dbReference type="PANTHER" id="PTHR36180:SF2">
    <property type="entry name" value="BRO FAMILY PROTEIN"/>
    <property type="match status" value="1"/>
</dbReference>
<evidence type="ECO:0000259" key="1">
    <source>
        <dbReference type="PROSITE" id="PS51750"/>
    </source>
</evidence>
<dbReference type="Pfam" id="PF02498">
    <property type="entry name" value="Bro-N"/>
    <property type="match status" value="1"/>
</dbReference>
<proteinExistence type="predicted"/>
<protein>
    <submittedName>
        <fullName evidence="2">Bro-N domain-containing protein</fullName>
    </submittedName>
</protein>
<dbReference type="EMBL" id="CP076668">
    <property type="protein sequence ID" value="QWU83391.1"/>
    <property type="molecule type" value="Genomic_DNA"/>
</dbReference>
<dbReference type="InterPro" id="IPR003497">
    <property type="entry name" value="BRO_N_domain"/>
</dbReference>
<dbReference type="PROSITE" id="PS51750">
    <property type="entry name" value="BRO_N"/>
    <property type="match status" value="1"/>
</dbReference>
<evidence type="ECO:0000313" key="3">
    <source>
        <dbReference type="Proteomes" id="UP000683401"/>
    </source>
</evidence>
<dbReference type="Proteomes" id="UP000683401">
    <property type="component" value="Chromosome"/>
</dbReference>
<dbReference type="SMART" id="SM01040">
    <property type="entry name" value="Bro-N"/>
    <property type="match status" value="1"/>
</dbReference>
<keyword evidence="3" id="KW-1185">Reference proteome</keyword>
<organism evidence="2 3">
    <name type="scientific">Pseudomonas lijiangensis</name>
    <dbReference type="NCBI Taxonomy" id="2995658"/>
    <lineage>
        <taxon>Bacteria</taxon>
        <taxon>Pseudomonadati</taxon>
        <taxon>Pseudomonadota</taxon>
        <taxon>Gammaproteobacteria</taxon>
        <taxon>Pseudomonadales</taxon>
        <taxon>Pseudomonadaceae</taxon>
        <taxon>Pseudomonas</taxon>
    </lineage>
</organism>
<gene>
    <name evidence="2" type="ORF">KQP88_00890</name>
</gene>
<accession>A0ABX8HS26</accession>
<reference evidence="3" key="1">
    <citation type="submission" date="2021-06" db="EMBL/GenBank/DDBJ databases">
        <title>Identification of Pseudomonas cichorii causing bacterial leaf black spot of flue-cured tobacco, a new disease in China.</title>
        <authorList>
            <person name="Lu C.-H."/>
        </authorList>
    </citation>
    <scope>NUCLEOTIDE SEQUENCE [LARGE SCALE GENOMIC DNA]</scope>
    <source>
        <strain evidence="3">LJ2</strain>
    </source>
</reference>